<feature type="compositionally biased region" description="Polar residues" evidence="4">
    <location>
        <begin position="939"/>
        <end position="949"/>
    </location>
</feature>
<dbReference type="AlphaFoldDB" id="K1RLJ9"/>
<feature type="compositionally biased region" description="Low complexity" evidence="4">
    <location>
        <begin position="730"/>
        <end position="743"/>
    </location>
</feature>
<dbReference type="InterPro" id="IPR050734">
    <property type="entry name" value="PIH1/Kintoun_subfamily"/>
</dbReference>
<keyword evidence="1 3" id="KW-0963">Cytoplasm</keyword>
<feature type="region of interest" description="Disordered" evidence="4">
    <location>
        <begin position="221"/>
        <end position="266"/>
    </location>
</feature>
<feature type="compositionally biased region" description="Basic residues" evidence="4">
    <location>
        <begin position="588"/>
        <end position="598"/>
    </location>
</feature>
<dbReference type="FunCoup" id="K1RLJ9">
    <property type="interactions" value="296"/>
</dbReference>
<evidence type="ECO:0000256" key="2">
    <source>
        <dbReference type="ARBA" id="ARBA00024190"/>
    </source>
</evidence>
<dbReference type="GO" id="GO:0070286">
    <property type="term" value="P:axonemal dynein complex assembly"/>
    <property type="evidence" value="ECO:0007669"/>
    <property type="project" value="UniProtKB-UniRule"/>
</dbReference>
<dbReference type="InterPro" id="IPR012981">
    <property type="entry name" value="PIH1_N"/>
</dbReference>
<comment type="subcellular location">
    <subcellularLocation>
        <location evidence="3">Cytoplasm</location>
    </subcellularLocation>
    <subcellularLocation>
        <location evidence="2">Dynein axonemal particle</location>
    </subcellularLocation>
</comment>
<evidence type="ECO:0000256" key="4">
    <source>
        <dbReference type="SAM" id="MobiDB-lite"/>
    </source>
</evidence>
<feature type="compositionally biased region" description="Basic and acidic residues" evidence="4">
    <location>
        <begin position="850"/>
        <end position="874"/>
    </location>
</feature>
<dbReference type="HAMAP" id="MF_03069">
    <property type="entry name" value="Kintoun"/>
    <property type="match status" value="1"/>
</dbReference>
<feature type="region of interest" description="Disordered" evidence="4">
    <location>
        <begin position="657"/>
        <end position="678"/>
    </location>
</feature>
<comment type="similarity">
    <text evidence="3">Belongs to the PIH1 family. Kintoun subfamily.</text>
</comment>
<feature type="compositionally biased region" description="Basic and acidic residues" evidence="4">
    <location>
        <begin position="762"/>
        <end position="777"/>
    </location>
</feature>
<name>K1RLJ9_MAGGI</name>
<dbReference type="Gene3D" id="2.60.40.790">
    <property type="match status" value="1"/>
</dbReference>
<feature type="compositionally biased region" description="Low complexity" evidence="4">
    <location>
        <begin position="658"/>
        <end position="676"/>
    </location>
</feature>
<feature type="compositionally biased region" description="Basic and acidic residues" evidence="4">
    <location>
        <begin position="789"/>
        <end position="799"/>
    </location>
</feature>
<feature type="compositionally biased region" description="Low complexity" evidence="4">
    <location>
        <begin position="599"/>
        <end position="612"/>
    </location>
</feature>
<evidence type="ECO:0000259" key="5">
    <source>
        <dbReference type="Pfam" id="PF08190"/>
    </source>
</evidence>
<feature type="region of interest" description="Disordered" evidence="4">
    <location>
        <begin position="560"/>
        <end position="637"/>
    </location>
</feature>
<dbReference type="InterPro" id="IPR034727">
    <property type="entry name" value="Kintoun"/>
</dbReference>
<organism evidence="7">
    <name type="scientific">Magallana gigas</name>
    <name type="common">Pacific oyster</name>
    <name type="synonym">Crassostrea gigas</name>
    <dbReference type="NCBI Taxonomy" id="29159"/>
    <lineage>
        <taxon>Eukaryota</taxon>
        <taxon>Metazoa</taxon>
        <taxon>Spiralia</taxon>
        <taxon>Lophotrochozoa</taxon>
        <taxon>Mollusca</taxon>
        <taxon>Bivalvia</taxon>
        <taxon>Autobranchia</taxon>
        <taxon>Pteriomorphia</taxon>
        <taxon>Ostreida</taxon>
        <taxon>Ostreoidea</taxon>
        <taxon>Ostreidae</taxon>
        <taxon>Magallana</taxon>
    </lineage>
</organism>
<evidence type="ECO:0000256" key="1">
    <source>
        <dbReference type="ARBA" id="ARBA00022490"/>
    </source>
</evidence>
<evidence type="ECO:0000313" key="7">
    <source>
        <dbReference type="EMBL" id="EKC35211.1"/>
    </source>
</evidence>
<comment type="function">
    <text evidence="3">Required for cytoplasmic pre-assembly of axonemal dyneins, thereby playing a central role in motility in cilia and flagella. Involved in pre-assembly of dynein arm complexes in the cytoplasm before intraflagellar transport loads them for the ciliary compartment.</text>
</comment>
<feature type="compositionally biased region" description="Basic and acidic residues" evidence="4">
    <location>
        <begin position="222"/>
        <end position="261"/>
    </location>
</feature>
<evidence type="ECO:0000259" key="6">
    <source>
        <dbReference type="Pfam" id="PF18201"/>
    </source>
</evidence>
<accession>K1RLJ9</accession>
<dbReference type="EMBL" id="JH817194">
    <property type="protein sequence ID" value="EKC35211.1"/>
    <property type="molecule type" value="Genomic_DNA"/>
</dbReference>
<dbReference type="Pfam" id="PF08190">
    <property type="entry name" value="PIH1"/>
    <property type="match status" value="1"/>
</dbReference>
<dbReference type="GO" id="GO:0120293">
    <property type="term" value="C:dynein axonemal particle"/>
    <property type="evidence" value="ECO:0007669"/>
    <property type="project" value="UniProtKB-SubCell"/>
</dbReference>
<dbReference type="Pfam" id="PF18201">
    <property type="entry name" value="PIH1_CS"/>
    <property type="match status" value="1"/>
</dbReference>
<dbReference type="CDD" id="cd00298">
    <property type="entry name" value="ACD_sHsps_p23-like"/>
    <property type="match status" value="1"/>
</dbReference>
<proteinExistence type="inferred from homology"/>
<reference evidence="7" key="1">
    <citation type="journal article" date="2012" name="Nature">
        <title>The oyster genome reveals stress adaptation and complexity of shell formation.</title>
        <authorList>
            <person name="Zhang G."/>
            <person name="Fang X."/>
            <person name="Guo X."/>
            <person name="Li L."/>
            <person name="Luo R."/>
            <person name="Xu F."/>
            <person name="Yang P."/>
            <person name="Zhang L."/>
            <person name="Wang X."/>
            <person name="Qi H."/>
            <person name="Xiong Z."/>
            <person name="Que H."/>
            <person name="Xie Y."/>
            <person name="Holland P.W."/>
            <person name="Paps J."/>
            <person name="Zhu Y."/>
            <person name="Wu F."/>
            <person name="Chen Y."/>
            <person name="Wang J."/>
            <person name="Peng C."/>
            <person name="Meng J."/>
            <person name="Yang L."/>
            <person name="Liu J."/>
            <person name="Wen B."/>
            <person name="Zhang N."/>
            <person name="Huang Z."/>
            <person name="Zhu Q."/>
            <person name="Feng Y."/>
            <person name="Mount A."/>
            <person name="Hedgecock D."/>
            <person name="Xu Z."/>
            <person name="Liu Y."/>
            <person name="Domazet-Loso T."/>
            <person name="Du Y."/>
            <person name="Sun X."/>
            <person name="Zhang S."/>
            <person name="Liu B."/>
            <person name="Cheng P."/>
            <person name="Jiang X."/>
            <person name="Li J."/>
            <person name="Fan D."/>
            <person name="Wang W."/>
            <person name="Fu W."/>
            <person name="Wang T."/>
            <person name="Wang B."/>
            <person name="Zhang J."/>
            <person name="Peng Z."/>
            <person name="Li Y."/>
            <person name="Li N."/>
            <person name="Wang J."/>
            <person name="Chen M."/>
            <person name="He Y."/>
            <person name="Tan F."/>
            <person name="Song X."/>
            <person name="Zheng Q."/>
            <person name="Huang R."/>
            <person name="Yang H."/>
            <person name="Du X."/>
            <person name="Chen L."/>
            <person name="Yang M."/>
            <person name="Gaffney P.M."/>
            <person name="Wang S."/>
            <person name="Luo L."/>
            <person name="She Z."/>
            <person name="Ming Y."/>
            <person name="Huang W."/>
            <person name="Zhang S."/>
            <person name="Huang B."/>
            <person name="Zhang Y."/>
            <person name="Qu T."/>
            <person name="Ni P."/>
            <person name="Miao G."/>
            <person name="Wang J."/>
            <person name="Wang Q."/>
            <person name="Steinberg C.E."/>
            <person name="Wang H."/>
            <person name="Li N."/>
            <person name="Qian L."/>
            <person name="Zhang G."/>
            <person name="Li Y."/>
            <person name="Yang H."/>
            <person name="Liu X."/>
            <person name="Wang J."/>
            <person name="Yin Y."/>
            <person name="Wang J."/>
        </authorList>
    </citation>
    <scope>NUCLEOTIDE SEQUENCE [LARGE SCALE GENOMIC DNA]</scope>
    <source>
        <strain evidence="7">05x7-T-G4-1.051#20</strain>
    </source>
</reference>
<feature type="domain" description="PIH1D1/2/3 CS-like" evidence="6">
    <location>
        <begin position="260"/>
        <end position="360"/>
    </location>
</feature>
<feature type="region of interest" description="Disordered" evidence="4">
    <location>
        <begin position="704"/>
        <end position="950"/>
    </location>
</feature>
<dbReference type="PANTHER" id="PTHR22997">
    <property type="entry name" value="PIH1 DOMAIN-CONTAINING PROTEIN 1"/>
    <property type="match status" value="1"/>
</dbReference>
<dbReference type="HOGENOM" id="CLU_012715_0_0_1"/>
<protein>
    <recommendedName>
        <fullName evidence="3">Protein kintoun</fullName>
    </recommendedName>
    <alternativeName>
        <fullName evidence="3">Dynein assembly factor 2, axonemal homolog</fullName>
    </alternativeName>
</protein>
<dbReference type="InterPro" id="IPR008978">
    <property type="entry name" value="HSP20-like_chaperone"/>
</dbReference>
<feature type="compositionally biased region" description="Acidic residues" evidence="4">
    <location>
        <begin position="834"/>
        <end position="849"/>
    </location>
</feature>
<dbReference type="GO" id="GO:0060285">
    <property type="term" value="P:cilium-dependent cell motility"/>
    <property type="evidence" value="ECO:0007669"/>
    <property type="project" value="UniProtKB-UniRule"/>
</dbReference>
<feature type="compositionally biased region" description="Polar residues" evidence="4">
    <location>
        <begin position="875"/>
        <end position="895"/>
    </location>
</feature>
<dbReference type="PANTHER" id="PTHR22997:SF3">
    <property type="entry name" value="PROTEIN KINTOUN"/>
    <property type="match status" value="1"/>
</dbReference>
<dbReference type="InterPro" id="IPR041442">
    <property type="entry name" value="PIH1D1/2/3_CS-like"/>
</dbReference>
<sequence length="976" mass="109552">MASKDRLDDLNLSSDEVKRIGEALKNEEFRKLFVEYAQEISDPENRKKYEEEIAQMENERGMNVQFVHPQPGHCIKTSVDRNTKAFINICTNDKIDVPTSTPQVSPDGRRGLHWQIPHSFSPPRDDIVKSGGKCKVFDVVFHPDTYRMGENPRFMKLVEDTAIEGIENQFGVKIDRKNLKSMQMKYKGVPVATVIRSKSDKPSEKTANEEIDSVLKNLPYPYDEKTSAQKSEEMREKVKNKKNIETQRNKSKIPEKREGPTEPKYSITHRSNIDFQEYRNAPDAKTSTRPNELEIKIELPLLDSARQVELDVFERRLTLSSEKPAEYKLDLNLPYPVDDEKGSARFDKNKHCLIVTLPVLPQEQLELPFSGTKNEEPQEEQILQNQGEDVPKLIEEIPQDDDLPDLEEIDAATEVSSSLKNEQPKEETTTSLSVPKIAYGFPDFTFSQDTEAVAFVLNVWNVSPDSISVTYLSSCSCQVQFVSLGSGGFPIYYRFIVKFEEGCDIVPEHCSTDVNDANIVLTILKEKKARRHWDKFYAGSSEGQLQEYLFVTEKNLQTELSQLTTEPEEETEQSENTPTVVVTEMNKKKLSIKIKKNKQQNVKASQSSSSSSRTVTPLTDSEEEELASVDPGPPSADIKVVHDLEVPNLHGILKQRSVSESSEDLASSNSSCSPTSPRDELFGFKKSVKFNDHIDQTTFRTGAAVTSMTTALKSKRRRNRKREEKKNGRQRLNSGGSEGTSSGEELEARQALQEDEIALNGDHQDRENKEEDVKESENTQDQINEDVAEDMKEMGKGDKISSNVIETCKVASESVESKLVKSIKEKLSMSEPEQGNDSDDDGGEDDESDQKEKEVHVIIKDKSLDYRTKPKNLGDSKQSNFMEQLDKSATISAKQSGEDSGVESGIEGPGDSSEKQEEGVKTSLSWEETAKVDPVPGGETQTPGTTDLTSMDHKTQCAFSFSNAIINESTVPKNTS</sequence>
<feature type="compositionally biased region" description="Basic and acidic residues" evidence="4">
    <location>
        <begin position="815"/>
        <end position="828"/>
    </location>
</feature>
<gene>
    <name evidence="7" type="ORF">CGI_10016141</name>
</gene>
<evidence type="ECO:0000256" key="3">
    <source>
        <dbReference type="HAMAP-Rule" id="MF_03069"/>
    </source>
</evidence>
<feature type="domain" description="PIH1 N-terminal" evidence="5">
    <location>
        <begin position="40"/>
        <end position="201"/>
    </location>
</feature>
<dbReference type="InParanoid" id="K1RLJ9"/>